<evidence type="ECO:0008006" key="2">
    <source>
        <dbReference type="Google" id="ProtNLM"/>
    </source>
</evidence>
<sequence>LASVLKKSRFFLNKLFDICNKEEYSIDLTPEEQNEISLKVALVTAPDQVFQYARVVQLVFQLNYFAKCYDKALKSNILPGVVSNKAKDMLKKIEDFRNLIEKEYVSSI</sequence>
<organism evidence="1">
    <name type="scientific">marine sediment metagenome</name>
    <dbReference type="NCBI Taxonomy" id="412755"/>
    <lineage>
        <taxon>unclassified sequences</taxon>
        <taxon>metagenomes</taxon>
        <taxon>ecological metagenomes</taxon>
    </lineage>
</organism>
<accession>X1FKV1</accession>
<protein>
    <recommendedName>
        <fullName evidence="2">DALR anticodon binding domain-containing protein</fullName>
    </recommendedName>
</protein>
<reference evidence="1" key="1">
    <citation type="journal article" date="2014" name="Front. Microbiol.">
        <title>High frequency of phylogenetically diverse reductive dehalogenase-homologous genes in deep subseafloor sedimentary metagenomes.</title>
        <authorList>
            <person name="Kawai M."/>
            <person name="Futagami T."/>
            <person name="Toyoda A."/>
            <person name="Takaki Y."/>
            <person name="Nishi S."/>
            <person name="Hori S."/>
            <person name="Arai W."/>
            <person name="Tsubouchi T."/>
            <person name="Morono Y."/>
            <person name="Uchiyama I."/>
            <person name="Ito T."/>
            <person name="Fujiyama A."/>
            <person name="Inagaki F."/>
            <person name="Takami H."/>
        </authorList>
    </citation>
    <scope>NUCLEOTIDE SEQUENCE</scope>
    <source>
        <strain evidence="1">Expedition CK06-06</strain>
    </source>
</reference>
<gene>
    <name evidence="1" type="ORF">S03H2_14738</name>
</gene>
<name>X1FKV1_9ZZZZ</name>
<comment type="caution">
    <text evidence="1">The sequence shown here is derived from an EMBL/GenBank/DDBJ whole genome shotgun (WGS) entry which is preliminary data.</text>
</comment>
<evidence type="ECO:0000313" key="1">
    <source>
        <dbReference type="EMBL" id="GAH45582.1"/>
    </source>
</evidence>
<feature type="non-terminal residue" evidence="1">
    <location>
        <position position="1"/>
    </location>
</feature>
<dbReference type="AlphaFoldDB" id="X1FKV1"/>
<dbReference type="EMBL" id="BARU01007483">
    <property type="protein sequence ID" value="GAH45582.1"/>
    <property type="molecule type" value="Genomic_DNA"/>
</dbReference>
<proteinExistence type="predicted"/>